<evidence type="ECO:0000313" key="3">
    <source>
        <dbReference type="Proteomes" id="UP000285839"/>
    </source>
</evidence>
<name>A0A412EM08_9FIRM</name>
<reference evidence="2 3" key="1">
    <citation type="submission" date="2018-08" db="EMBL/GenBank/DDBJ databases">
        <title>A genome reference for cultivated species of the human gut microbiota.</title>
        <authorList>
            <person name="Zou Y."/>
            <person name="Xue W."/>
            <person name="Luo G."/>
        </authorList>
    </citation>
    <scope>NUCLEOTIDE SEQUENCE [LARGE SCALE GENOMIC DNA]</scope>
    <source>
        <strain evidence="2 3">AF25-21</strain>
    </source>
</reference>
<feature type="region of interest" description="Disordered" evidence="1">
    <location>
        <begin position="50"/>
        <end position="76"/>
    </location>
</feature>
<proteinExistence type="predicted"/>
<evidence type="ECO:0000256" key="1">
    <source>
        <dbReference type="SAM" id="MobiDB-lite"/>
    </source>
</evidence>
<dbReference type="AlphaFoldDB" id="A0A412EM08"/>
<dbReference type="EMBL" id="QRUH01000017">
    <property type="protein sequence ID" value="RGR45790.1"/>
    <property type="molecule type" value="Genomic_DNA"/>
</dbReference>
<evidence type="ECO:0000313" key="2">
    <source>
        <dbReference type="EMBL" id="RGR45790.1"/>
    </source>
</evidence>
<comment type="caution">
    <text evidence="2">The sequence shown here is derived from an EMBL/GenBank/DDBJ whole genome shotgun (WGS) entry which is preliminary data.</text>
</comment>
<gene>
    <name evidence="2" type="ORF">DWY46_16525</name>
</gene>
<organism evidence="2 3">
    <name type="scientific">Blautia obeum</name>
    <dbReference type="NCBI Taxonomy" id="40520"/>
    <lineage>
        <taxon>Bacteria</taxon>
        <taxon>Bacillati</taxon>
        <taxon>Bacillota</taxon>
        <taxon>Clostridia</taxon>
        <taxon>Lachnospirales</taxon>
        <taxon>Lachnospiraceae</taxon>
        <taxon>Blautia</taxon>
    </lineage>
</organism>
<dbReference type="RefSeq" id="WP_118031681.1">
    <property type="nucleotide sequence ID" value="NZ_QRUH01000017.1"/>
</dbReference>
<protein>
    <submittedName>
        <fullName evidence="2">Uncharacterized protein</fullName>
    </submittedName>
</protein>
<accession>A0A412EM08</accession>
<dbReference type="Proteomes" id="UP000285839">
    <property type="component" value="Unassembled WGS sequence"/>
</dbReference>
<sequence>MGLMDAITAEDRVQLKVSDLETLMKNAAKADLIFNGIRAEVPHRYMREIITGKKEEDADETKASKETEGQEHETTD</sequence>